<feature type="chain" id="PRO_5002675234" description="Transmembrane protein" evidence="1">
    <location>
        <begin position="22"/>
        <end position="299"/>
    </location>
</feature>
<dbReference type="eggNOG" id="ENOG502SEIR">
    <property type="taxonomic scope" value="Eukaryota"/>
</dbReference>
<dbReference type="HOGENOM" id="CLU_944876_0_0_1"/>
<dbReference type="Proteomes" id="UP000009168">
    <property type="component" value="Unassembled WGS sequence"/>
</dbReference>
<name>A4VDD7_TETTS</name>
<evidence type="ECO:0000256" key="1">
    <source>
        <dbReference type="SAM" id="SignalP"/>
    </source>
</evidence>
<dbReference type="EMBL" id="GG662634">
    <property type="protein sequence ID" value="EDK31540.1"/>
    <property type="molecule type" value="Genomic_DNA"/>
</dbReference>
<dbReference type="RefSeq" id="XP_001470891.1">
    <property type="nucleotide sequence ID" value="XM_001470841.1"/>
</dbReference>
<evidence type="ECO:0000313" key="3">
    <source>
        <dbReference type="Proteomes" id="UP000009168"/>
    </source>
</evidence>
<sequence length="299" mass="33706">MNKLSLVLCLSVVLVSFRAESEFTFQHTVEIIEGEEYIQTPFGLMLKECIQNVPSGTFVEELEDGSIHLTNDEQNFAKKIFKNDRCSQRNPTNNLNQWIDNGGYWLPNGLTLRSFEGNYRVPNNPQTANNQFLYYFIGSQNNDGSGPGVTIIQPVLAYHQGWYFQSWNCCPQGQAINASAVSGINPYDTIYGSVTVQNNVATITSTNKAGQSSILQVAQNNRNFNWIDATLEVYYISACTDFPTDYLEYTNMKVVLSNGQIIQPNWYDEYGKSQCNGKTTIINPSTIKIQHNLPAQEQQ</sequence>
<evidence type="ECO:0008006" key="4">
    <source>
        <dbReference type="Google" id="ProtNLM"/>
    </source>
</evidence>
<evidence type="ECO:0000313" key="2">
    <source>
        <dbReference type="EMBL" id="EDK31540.1"/>
    </source>
</evidence>
<protein>
    <recommendedName>
        <fullName evidence="4">Transmembrane protein</fullName>
    </recommendedName>
</protein>
<dbReference type="AlphaFoldDB" id="A4VDD7"/>
<organism evidence="2 3">
    <name type="scientific">Tetrahymena thermophila (strain SB210)</name>
    <dbReference type="NCBI Taxonomy" id="312017"/>
    <lineage>
        <taxon>Eukaryota</taxon>
        <taxon>Sar</taxon>
        <taxon>Alveolata</taxon>
        <taxon>Ciliophora</taxon>
        <taxon>Intramacronucleata</taxon>
        <taxon>Oligohymenophorea</taxon>
        <taxon>Hymenostomatida</taxon>
        <taxon>Tetrahymenina</taxon>
        <taxon>Tetrahymenidae</taxon>
        <taxon>Tetrahymena</taxon>
    </lineage>
</organism>
<reference evidence="3" key="1">
    <citation type="journal article" date="2006" name="PLoS Biol.">
        <title>Macronuclear genome sequence of the ciliate Tetrahymena thermophila, a model eukaryote.</title>
        <authorList>
            <person name="Eisen J.A."/>
            <person name="Coyne R.S."/>
            <person name="Wu M."/>
            <person name="Wu D."/>
            <person name="Thiagarajan M."/>
            <person name="Wortman J.R."/>
            <person name="Badger J.H."/>
            <person name="Ren Q."/>
            <person name="Amedeo P."/>
            <person name="Jones K.M."/>
            <person name="Tallon L.J."/>
            <person name="Delcher A.L."/>
            <person name="Salzberg S.L."/>
            <person name="Silva J.C."/>
            <person name="Haas B.J."/>
            <person name="Majoros W.H."/>
            <person name="Farzad M."/>
            <person name="Carlton J.M."/>
            <person name="Smith R.K. Jr."/>
            <person name="Garg J."/>
            <person name="Pearlman R.E."/>
            <person name="Karrer K.M."/>
            <person name="Sun L."/>
            <person name="Manning G."/>
            <person name="Elde N.C."/>
            <person name="Turkewitz A.P."/>
            <person name="Asai D.J."/>
            <person name="Wilkes D.E."/>
            <person name="Wang Y."/>
            <person name="Cai H."/>
            <person name="Collins K."/>
            <person name="Stewart B.A."/>
            <person name="Lee S.R."/>
            <person name="Wilamowska K."/>
            <person name="Weinberg Z."/>
            <person name="Ruzzo W.L."/>
            <person name="Wloga D."/>
            <person name="Gaertig J."/>
            <person name="Frankel J."/>
            <person name="Tsao C.-C."/>
            <person name="Gorovsky M.A."/>
            <person name="Keeling P.J."/>
            <person name="Waller R.F."/>
            <person name="Patron N.J."/>
            <person name="Cherry J.M."/>
            <person name="Stover N.A."/>
            <person name="Krieger C.J."/>
            <person name="del Toro C."/>
            <person name="Ryder H.F."/>
            <person name="Williamson S.C."/>
            <person name="Barbeau R.A."/>
            <person name="Hamilton E.P."/>
            <person name="Orias E."/>
        </authorList>
    </citation>
    <scope>NUCLEOTIDE SEQUENCE [LARGE SCALE GENOMIC DNA]</scope>
    <source>
        <strain evidence="3">SB210</strain>
    </source>
</reference>
<keyword evidence="3" id="KW-1185">Reference proteome</keyword>
<dbReference type="InParanoid" id="A4VDD7"/>
<keyword evidence="1" id="KW-0732">Signal</keyword>
<dbReference type="GeneID" id="7835904"/>
<proteinExistence type="predicted"/>
<accession>A4VDD7</accession>
<dbReference type="KEGG" id="tet:TTHERM_00662749"/>
<feature type="signal peptide" evidence="1">
    <location>
        <begin position="1"/>
        <end position="21"/>
    </location>
</feature>
<gene>
    <name evidence="2" type="ORF">TTHERM_00662749</name>
</gene>